<gene>
    <name evidence="1" type="ORF">BCL32_0988</name>
</gene>
<sequence>MELRHENELMNRLERVEILGCAEILREELKRWYGADRIGVNVWRDLHDRWKMIEQRPEMKLLVGGTDSSNWVFIWGEGLATGEASWFKDVAFLARRTNAQGRVVELLPPDGD</sequence>
<accession>A0A559TDX8</accession>
<dbReference type="Proteomes" id="UP000319824">
    <property type="component" value="Unassembled WGS sequence"/>
</dbReference>
<dbReference type="AlphaFoldDB" id="A0A559TDX8"/>
<proteinExistence type="predicted"/>
<protein>
    <submittedName>
        <fullName evidence="1">Uncharacterized protein</fullName>
    </submittedName>
</protein>
<evidence type="ECO:0000313" key="2">
    <source>
        <dbReference type="Proteomes" id="UP000319824"/>
    </source>
</evidence>
<evidence type="ECO:0000313" key="1">
    <source>
        <dbReference type="EMBL" id="TVZ72801.1"/>
    </source>
</evidence>
<organism evidence="1 2">
    <name type="scientific">Rhizobium mongolense USDA 1844</name>
    <dbReference type="NCBI Taxonomy" id="1079460"/>
    <lineage>
        <taxon>Bacteria</taxon>
        <taxon>Pseudomonadati</taxon>
        <taxon>Pseudomonadota</taxon>
        <taxon>Alphaproteobacteria</taxon>
        <taxon>Hyphomicrobiales</taxon>
        <taxon>Rhizobiaceae</taxon>
        <taxon>Rhizobium/Agrobacterium group</taxon>
        <taxon>Rhizobium</taxon>
    </lineage>
</organism>
<name>A0A559TDX8_9HYPH</name>
<dbReference type="RefSeq" id="WP_022717942.1">
    <property type="nucleotide sequence ID" value="NZ_ATTQ01000019.1"/>
</dbReference>
<comment type="caution">
    <text evidence="1">The sequence shown here is derived from an EMBL/GenBank/DDBJ whole genome shotgun (WGS) entry which is preliminary data.</text>
</comment>
<reference evidence="1 2" key="1">
    <citation type="submission" date="2019-06" db="EMBL/GenBank/DDBJ databases">
        <title>Pac Bio to generate improved reference genome sequences for organisms with transposon mutant libraries (support for FEBA project).</title>
        <authorList>
            <person name="Blow M."/>
        </authorList>
    </citation>
    <scope>NUCLEOTIDE SEQUENCE [LARGE SCALE GENOMIC DNA]</scope>
    <source>
        <strain evidence="1 2">USDA 1844</strain>
    </source>
</reference>
<dbReference type="EMBL" id="VISO01000002">
    <property type="protein sequence ID" value="TVZ72801.1"/>
    <property type="molecule type" value="Genomic_DNA"/>
</dbReference>